<evidence type="ECO:0000313" key="3">
    <source>
        <dbReference type="EMBL" id="EEF39409.1"/>
    </source>
</evidence>
<feature type="transmembrane region" description="Helical" evidence="1">
    <location>
        <begin position="204"/>
        <end position="225"/>
    </location>
</feature>
<dbReference type="Proteomes" id="UP000008311">
    <property type="component" value="Unassembled WGS sequence"/>
</dbReference>
<dbReference type="InterPro" id="IPR004873">
    <property type="entry name" value="BURP_dom"/>
</dbReference>
<protein>
    <submittedName>
        <fullName evidence="3">Polygalacturonase, putative</fullName>
    </submittedName>
</protein>
<evidence type="ECO:0000256" key="1">
    <source>
        <dbReference type="SAM" id="Phobius"/>
    </source>
</evidence>
<evidence type="ECO:0000259" key="2">
    <source>
        <dbReference type="PROSITE" id="PS51277"/>
    </source>
</evidence>
<dbReference type="Pfam" id="PF03181">
    <property type="entry name" value="BURP"/>
    <property type="match status" value="1"/>
</dbReference>
<gene>
    <name evidence="3" type="ORF">RCOM_0586180</name>
</gene>
<dbReference type="OMA" id="TITNCER"/>
<keyword evidence="1" id="KW-0472">Membrane</keyword>
<keyword evidence="4" id="KW-1185">Reference proteome</keyword>
<dbReference type="PANTHER" id="PTHR31236">
    <property type="entry name" value="BURP DOMAIN PROTEIN USPL1-LIKE"/>
    <property type="match status" value="1"/>
</dbReference>
<dbReference type="PANTHER" id="PTHR31236:SF28">
    <property type="entry name" value="BURP DOMAIN-CONTAINING PROTEIN"/>
    <property type="match status" value="1"/>
</dbReference>
<dbReference type="KEGG" id="rcu:8260788"/>
<dbReference type="InParanoid" id="B9SAG0"/>
<dbReference type="PROSITE" id="PS51277">
    <property type="entry name" value="BURP"/>
    <property type="match status" value="1"/>
</dbReference>
<accession>B9SAG0</accession>
<dbReference type="SMART" id="SM01045">
    <property type="entry name" value="BURP"/>
    <property type="match status" value="1"/>
</dbReference>
<feature type="domain" description="BURP" evidence="2">
    <location>
        <begin position="69"/>
        <end position="278"/>
    </location>
</feature>
<sequence length="280" mass="31427">MYWQSMLPSTPMPEAIYQLIQPGNKSTFSEVEVGVALKESSALPRIDYDIGYTDKGAEKVTMANSTTIFFLYDDLLPGKRMMLVFTKSTSRSSFLPRKIAETIPFSSNKFSEILNYLSIKPTSKQSQIMKQTIEDCETPGVKGEDKYCATSLESLVDFVIAKLGKEVHALSNKGEEEDSKQNYTILKEIKMMGGNQIVCHKMRYVYAVFYCHIIMPTMVYLVPLVGDNGCKAKAVVICHTNTSSWNPEHFAFRVLKVKPGGPPICHFLNSDTIVWVSNSI</sequence>
<name>B9SAG0_RICCO</name>
<keyword evidence="1" id="KW-0812">Transmembrane</keyword>
<dbReference type="AlphaFoldDB" id="B9SAG0"/>
<keyword evidence="1" id="KW-1133">Transmembrane helix</keyword>
<dbReference type="InterPro" id="IPR044816">
    <property type="entry name" value="BURP"/>
</dbReference>
<evidence type="ECO:0000313" key="4">
    <source>
        <dbReference type="Proteomes" id="UP000008311"/>
    </source>
</evidence>
<proteinExistence type="predicted"/>
<reference evidence="4" key="1">
    <citation type="journal article" date="2010" name="Nat. Biotechnol.">
        <title>Draft genome sequence of the oilseed species Ricinus communis.</title>
        <authorList>
            <person name="Chan A.P."/>
            <person name="Crabtree J."/>
            <person name="Zhao Q."/>
            <person name="Lorenzi H."/>
            <person name="Orvis J."/>
            <person name="Puiu D."/>
            <person name="Melake-Berhan A."/>
            <person name="Jones K.M."/>
            <person name="Redman J."/>
            <person name="Chen G."/>
            <person name="Cahoon E.B."/>
            <person name="Gedil M."/>
            <person name="Stanke M."/>
            <person name="Haas B.J."/>
            <person name="Wortman J.R."/>
            <person name="Fraser-Liggett C.M."/>
            <person name="Ravel J."/>
            <person name="Rabinowicz P.D."/>
        </authorList>
    </citation>
    <scope>NUCLEOTIDE SEQUENCE [LARGE SCALE GENOMIC DNA]</scope>
    <source>
        <strain evidence="4">cv. Hale</strain>
    </source>
</reference>
<dbReference type="EMBL" id="EQ973904">
    <property type="protein sequence ID" value="EEF39409.1"/>
    <property type="molecule type" value="Genomic_DNA"/>
</dbReference>
<dbReference type="STRING" id="3988.B9SAG0"/>
<organism evidence="3 4">
    <name type="scientific">Ricinus communis</name>
    <name type="common">Castor bean</name>
    <dbReference type="NCBI Taxonomy" id="3988"/>
    <lineage>
        <taxon>Eukaryota</taxon>
        <taxon>Viridiplantae</taxon>
        <taxon>Streptophyta</taxon>
        <taxon>Embryophyta</taxon>
        <taxon>Tracheophyta</taxon>
        <taxon>Spermatophyta</taxon>
        <taxon>Magnoliopsida</taxon>
        <taxon>eudicotyledons</taxon>
        <taxon>Gunneridae</taxon>
        <taxon>Pentapetalae</taxon>
        <taxon>rosids</taxon>
        <taxon>fabids</taxon>
        <taxon>Malpighiales</taxon>
        <taxon>Euphorbiaceae</taxon>
        <taxon>Acalyphoideae</taxon>
        <taxon>Acalypheae</taxon>
        <taxon>Ricinus</taxon>
    </lineage>
</organism>
<dbReference type="OrthoDB" id="654134at2759"/>